<dbReference type="GO" id="GO:0003677">
    <property type="term" value="F:DNA binding"/>
    <property type="evidence" value="ECO:0007669"/>
    <property type="project" value="UniProtKB-KW"/>
</dbReference>
<keyword evidence="3" id="KW-0010">Activator</keyword>
<dbReference type="InterPro" id="IPR014710">
    <property type="entry name" value="RmlC-like_jellyroll"/>
</dbReference>
<dbReference type="InterPro" id="IPR036390">
    <property type="entry name" value="WH_DNA-bd_sf"/>
</dbReference>
<dbReference type="InterPro" id="IPR018490">
    <property type="entry name" value="cNMP-bd_dom_sf"/>
</dbReference>
<evidence type="ECO:0000259" key="5">
    <source>
        <dbReference type="PROSITE" id="PS50042"/>
    </source>
</evidence>
<dbReference type="RefSeq" id="WP_048354245.1">
    <property type="nucleotide sequence ID" value="NZ_CP023481.1"/>
</dbReference>
<dbReference type="AlphaFoldDB" id="A0A0T6BJR3"/>
<dbReference type="PRINTS" id="PR00034">
    <property type="entry name" value="HTHCRP"/>
</dbReference>
<sequence length="225" mass="26521">MKNKDIIHHLKKFPLFASLNKKELENIKQFIYWRTYHKGQILFMEDDPRERMYLLLDGFIKLEKSNETGSMFYTDYVRPHTLFPFGGLFRDEHYHYSAEALTDIELYYIPMNIFEDLVRDNKTLLFDVLNELSDILALHEERLKRITLSHAHDRVTQAIYYLTESLGEKERDSTIISCPITAAEIAKISGTSRETVSAVLKKLRCEGIISQMNKQIMINRPEYFA</sequence>
<dbReference type="PANTHER" id="PTHR24567:SF74">
    <property type="entry name" value="HTH-TYPE TRANSCRIPTIONAL REGULATOR ARCR"/>
    <property type="match status" value="1"/>
</dbReference>
<name>A0A0T6BJR3_9BACI</name>
<reference evidence="7 9" key="1">
    <citation type="journal article" date="2015" name="Int. J. Syst. Evol. Microbiol.">
        <title>Bacillus glycinifermentans sp. nov., isolated from fermented soybean paste.</title>
        <authorList>
            <person name="Kim S.J."/>
            <person name="Dunlap C.A."/>
            <person name="Kwon S.W."/>
            <person name="Rooney A.P."/>
        </authorList>
    </citation>
    <scope>NUCLEOTIDE SEQUENCE [LARGE SCALE GENOMIC DNA]</scope>
    <source>
        <strain evidence="7 9">GO-13</strain>
    </source>
</reference>
<keyword evidence="4" id="KW-0804">Transcription</keyword>
<dbReference type="GO" id="GO:0005829">
    <property type="term" value="C:cytosol"/>
    <property type="evidence" value="ECO:0007669"/>
    <property type="project" value="TreeGrafter"/>
</dbReference>
<evidence type="ECO:0000313" key="9">
    <source>
        <dbReference type="Proteomes" id="UP000036168"/>
    </source>
</evidence>
<dbReference type="Gene3D" id="1.10.10.10">
    <property type="entry name" value="Winged helix-like DNA-binding domain superfamily/Winged helix DNA-binding domain"/>
    <property type="match status" value="1"/>
</dbReference>
<dbReference type="SUPFAM" id="SSF51206">
    <property type="entry name" value="cAMP-binding domain-like"/>
    <property type="match status" value="1"/>
</dbReference>
<evidence type="ECO:0000259" key="6">
    <source>
        <dbReference type="PROSITE" id="PS51063"/>
    </source>
</evidence>
<dbReference type="Gene3D" id="2.60.120.10">
    <property type="entry name" value="Jelly Rolls"/>
    <property type="match status" value="1"/>
</dbReference>
<evidence type="ECO:0000256" key="3">
    <source>
        <dbReference type="ARBA" id="ARBA00023159"/>
    </source>
</evidence>
<evidence type="ECO:0000256" key="4">
    <source>
        <dbReference type="ARBA" id="ARBA00023163"/>
    </source>
</evidence>
<reference evidence="8 10" key="3">
    <citation type="submission" date="2023-03" db="EMBL/GenBank/DDBJ databases">
        <title>Agriculturally important microbes genome sequencing.</title>
        <authorList>
            <person name="Dunlap C."/>
        </authorList>
    </citation>
    <scope>NUCLEOTIDE SEQUENCE [LARGE SCALE GENOMIC DNA]</scope>
    <source>
        <strain evidence="8 10">CBP-3203</strain>
    </source>
</reference>
<keyword evidence="1" id="KW-0805">Transcription regulation</keyword>
<keyword evidence="2" id="KW-0238">DNA-binding</keyword>
<dbReference type="EMBL" id="JARRTL010000006">
    <property type="protein sequence ID" value="MEC0483738.1"/>
    <property type="molecule type" value="Genomic_DNA"/>
</dbReference>
<protein>
    <submittedName>
        <fullName evidence="7">Crp/Fnr family transcriptional regulator</fullName>
    </submittedName>
</protein>
<dbReference type="EMBL" id="LECW02000045">
    <property type="protein sequence ID" value="KRT90056.1"/>
    <property type="molecule type" value="Genomic_DNA"/>
</dbReference>
<gene>
    <name evidence="7" type="ORF">AB447_205600</name>
    <name evidence="8" type="ORF">P8828_02590</name>
</gene>
<dbReference type="InterPro" id="IPR036388">
    <property type="entry name" value="WH-like_DNA-bd_sf"/>
</dbReference>
<keyword evidence="10" id="KW-1185">Reference proteome</keyword>
<dbReference type="SMART" id="SM00419">
    <property type="entry name" value="HTH_CRP"/>
    <property type="match status" value="1"/>
</dbReference>
<dbReference type="PROSITE" id="PS50042">
    <property type="entry name" value="CNMP_BINDING_3"/>
    <property type="match status" value="1"/>
</dbReference>
<dbReference type="SMART" id="SM00100">
    <property type="entry name" value="cNMP"/>
    <property type="match status" value="1"/>
</dbReference>
<evidence type="ECO:0000313" key="7">
    <source>
        <dbReference type="EMBL" id="KRT90056.1"/>
    </source>
</evidence>
<accession>A0A0T6BJR3</accession>
<comment type="caution">
    <text evidence="7">The sequence shown here is derived from an EMBL/GenBank/DDBJ whole genome shotgun (WGS) entry which is preliminary data.</text>
</comment>
<dbReference type="OrthoDB" id="9810708at2"/>
<feature type="domain" description="Cyclic nucleotide-binding" evidence="5">
    <location>
        <begin position="15"/>
        <end position="118"/>
    </location>
</feature>
<dbReference type="InterPro" id="IPR050397">
    <property type="entry name" value="Env_Response_Regulators"/>
</dbReference>
<dbReference type="CDD" id="cd00092">
    <property type="entry name" value="HTH_CRP"/>
    <property type="match status" value="1"/>
</dbReference>
<dbReference type="Proteomes" id="UP001341297">
    <property type="component" value="Unassembled WGS sequence"/>
</dbReference>
<evidence type="ECO:0000313" key="8">
    <source>
        <dbReference type="EMBL" id="MEC0483738.1"/>
    </source>
</evidence>
<proteinExistence type="predicted"/>
<evidence type="ECO:0000256" key="2">
    <source>
        <dbReference type="ARBA" id="ARBA00023125"/>
    </source>
</evidence>
<organism evidence="7 9">
    <name type="scientific">Bacillus glycinifermentans</name>
    <dbReference type="NCBI Taxonomy" id="1664069"/>
    <lineage>
        <taxon>Bacteria</taxon>
        <taxon>Bacillati</taxon>
        <taxon>Bacillota</taxon>
        <taxon>Bacilli</taxon>
        <taxon>Bacillales</taxon>
        <taxon>Bacillaceae</taxon>
        <taxon>Bacillus</taxon>
    </lineage>
</organism>
<dbReference type="STRING" id="1664069.BGLY_4556"/>
<dbReference type="PANTHER" id="PTHR24567">
    <property type="entry name" value="CRP FAMILY TRANSCRIPTIONAL REGULATORY PROTEIN"/>
    <property type="match status" value="1"/>
</dbReference>
<dbReference type="SUPFAM" id="SSF46785">
    <property type="entry name" value="Winged helix' DNA-binding domain"/>
    <property type="match status" value="1"/>
</dbReference>
<dbReference type="Proteomes" id="UP000036168">
    <property type="component" value="Unassembled WGS sequence"/>
</dbReference>
<evidence type="ECO:0000256" key="1">
    <source>
        <dbReference type="ARBA" id="ARBA00023015"/>
    </source>
</evidence>
<dbReference type="Pfam" id="PF00027">
    <property type="entry name" value="cNMP_binding"/>
    <property type="match status" value="1"/>
</dbReference>
<reference evidence="7" key="2">
    <citation type="submission" date="2015-10" db="EMBL/GenBank/DDBJ databases">
        <authorList>
            <person name="Gilbert D.G."/>
        </authorList>
    </citation>
    <scope>NUCLEOTIDE SEQUENCE</scope>
    <source>
        <strain evidence="7">GO-13</strain>
    </source>
</reference>
<dbReference type="InterPro" id="IPR000595">
    <property type="entry name" value="cNMP-bd_dom"/>
</dbReference>
<dbReference type="PROSITE" id="PS51063">
    <property type="entry name" value="HTH_CRP_2"/>
    <property type="match status" value="1"/>
</dbReference>
<dbReference type="InterPro" id="IPR012318">
    <property type="entry name" value="HTH_CRP"/>
</dbReference>
<dbReference type="GO" id="GO:0003700">
    <property type="term" value="F:DNA-binding transcription factor activity"/>
    <property type="evidence" value="ECO:0007669"/>
    <property type="project" value="TreeGrafter"/>
</dbReference>
<dbReference type="Pfam" id="PF13545">
    <property type="entry name" value="HTH_Crp_2"/>
    <property type="match status" value="1"/>
</dbReference>
<feature type="domain" description="HTH crp-type" evidence="6">
    <location>
        <begin position="149"/>
        <end position="222"/>
    </location>
</feature>
<dbReference type="CDD" id="cd00038">
    <property type="entry name" value="CAP_ED"/>
    <property type="match status" value="1"/>
</dbReference>
<evidence type="ECO:0000313" key="10">
    <source>
        <dbReference type="Proteomes" id="UP001341297"/>
    </source>
</evidence>